<dbReference type="GO" id="GO:1902201">
    <property type="term" value="P:negative regulation of bacterial-type flagellum-dependent cell motility"/>
    <property type="evidence" value="ECO:0007669"/>
    <property type="project" value="TreeGrafter"/>
</dbReference>
<gene>
    <name evidence="7" type="ORF">TUM18999_16170</name>
    <name evidence="8" type="ORF">TUM20286_12220</name>
</gene>
<keyword evidence="5" id="KW-1133">Transmembrane helix</keyword>
<proteinExistence type="predicted"/>
<dbReference type="Proteomes" id="UP000509383">
    <property type="component" value="Chromosome"/>
</dbReference>
<evidence type="ECO:0000256" key="3">
    <source>
        <dbReference type="ARBA" id="ARBA00012528"/>
    </source>
</evidence>
<evidence type="ECO:0000256" key="1">
    <source>
        <dbReference type="ARBA" id="ARBA00001946"/>
    </source>
</evidence>
<comment type="catalytic activity">
    <reaction evidence="4">
        <text>2 GTP = 3',3'-c-di-GMP + 2 diphosphate</text>
        <dbReference type="Rhea" id="RHEA:24898"/>
        <dbReference type="ChEBI" id="CHEBI:33019"/>
        <dbReference type="ChEBI" id="CHEBI:37565"/>
        <dbReference type="ChEBI" id="CHEBI:58805"/>
        <dbReference type="EC" id="2.7.7.65"/>
    </reaction>
</comment>
<keyword evidence="5" id="KW-0812">Transmembrane</keyword>
<evidence type="ECO:0000313" key="9">
    <source>
        <dbReference type="Proteomes" id="UP000509383"/>
    </source>
</evidence>
<dbReference type="SUPFAM" id="SSF55073">
    <property type="entry name" value="Nucleotide cyclase"/>
    <property type="match status" value="1"/>
</dbReference>
<dbReference type="SMART" id="SM00267">
    <property type="entry name" value="GGDEF"/>
    <property type="match status" value="1"/>
</dbReference>
<dbReference type="GO" id="GO:0052621">
    <property type="term" value="F:diguanylate cyclase activity"/>
    <property type="evidence" value="ECO:0007669"/>
    <property type="project" value="UniProtKB-EC"/>
</dbReference>
<dbReference type="FunFam" id="3.30.70.270:FF:000001">
    <property type="entry name" value="Diguanylate cyclase domain protein"/>
    <property type="match status" value="1"/>
</dbReference>
<dbReference type="CDD" id="cd01949">
    <property type="entry name" value="GGDEF"/>
    <property type="match status" value="1"/>
</dbReference>
<dbReference type="PROSITE" id="PS50887">
    <property type="entry name" value="GGDEF"/>
    <property type="match status" value="1"/>
</dbReference>
<reference evidence="7 9" key="1">
    <citation type="submission" date="2020-05" db="EMBL/GenBank/DDBJ databases">
        <title>Characterization of novel class B3 metallo-beta-lactamase from novel Pseudomonas species.</title>
        <authorList>
            <person name="Yamada K."/>
            <person name="Aoki K."/>
            <person name="Ishii Y."/>
        </authorList>
    </citation>
    <scope>NUCLEOTIDE SEQUENCE [LARGE SCALE GENOMIC DNA]</scope>
    <source>
        <strain evidence="7 9">TUM18999</strain>
        <strain evidence="8 10">TUM20286</strain>
    </source>
</reference>
<dbReference type="AlphaFoldDB" id="A0A6J4E2J3"/>
<dbReference type="InterPro" id="IPR050469">
    <property type="entry name" value="Diguanylate_Cyclase"/>
</dbReference>
<feature type="transmembrane region" description="Helical" evidence="5">
    <location>
        <begin position="158"/>
        <end position="178"/>
    </location>
</feature>
<keyword evidence="5" id="KW-0472">Membrane</keyword>
<dbReference type="PANTHER" id="PTHR45138:SF9">
    <property type="entry name" value="DIGUANYLATE CYCLASE DGCM-RELATED"/>
    <property type="match status" value="1"/>
</dbReference>
<keyword evidence="10" id="KW-1185">Reference proteome</keyword>
<dbReference type="InterPro" id="IPR043128">
    <property type="entry name" value="Rev_trsase/Diguanyl_cyclase"/>
</dbReference>
<dbReference type="PANTHER" id="PTHR45138">
    <property type="entry name" value="REGULATORY COMPONENTS OF SENSORY TRANSDUCTION SYSTEM"/>
    <property type="match status" value="1"/>
</dbReference>
<dbReference type="InterPro" id="IPR000160">
    <property type="entry name" value="GGDEF_dom"/>
</dbReference>
<evidence type="ECO:0000256" key="2">
    <source>
        <dbReference type="ARBA" id="ARBA00004533"/>
    </source>
</evidence>
<comment type="subcellular location">
    <subcellularLocation>
        <location evidence="2">Cell inner membrane</location>
    </subcellularLocation>
</comment>
<dbReference type="EMBL" id="AP023189">
    <property type="protein sequence ID" value="BCG23426.1"/>
    <property type="molecule type" value="Genomic_DNA"/>
</dbReference>
<organism evidence="7 9">
    <name type="scientific">Pseudomonas tohonis</name>
    <dbReference type="NCBI Taxonomy" id="2725477"/>
    <lineage>
        <taxon>Bacteria</taxon>
        <taxon>Pseudomonadati</taxon>
        <taxon>Pseudomonadota</taxon>
        <taxon>Gammaproteobacteria</taxon>
        <taxon>Pseudomonadales</taxon>
        <taxon>Pseudomonadaceae</taxon>
        <taxon>Pseudomonas</taxon>
    </lineage>
</organism>
<sequence>MSTLNAWLDEVRPNPYADQLALGFRQLRFVRPLEQEYRNFFLEQTFDLKRIALLLGLPIWLAFAFLDFHLIASSERWWMLAVRLGVLVLLVVCGLLILQRRHVHLLVPLSLVCVSALGIGAAAVVAIAHRVDPSFPYEGLLLVCMAAYFVVGLRLGEALLVSVLILVAYVALELWAGLPWPRLVNNLLFLVFGNLVGAVGCYLLEFKSREHFLISRLMRVLAEHDSLTGLHNRRSFNRQLERVWRQAQREGLPLALLLCDVDHFKAYNDLYGHQGGDQALQRVAEVLEDAARRPLDMAVRLGGEEFAVLLYGTPEAEARQCAENVRAALERLAIRHEGSQVAEVLTMSIGLACIAPGSDTPLGQLYELYEHADRALYEAKAFGRNQVVA</sequence>
<dbReference type="Pfam" id="PF00990">
    <property type="entry name" value="GGDEF"/>
    <property type="match status" value="1"/>
</dbReference>
<evidence type="ECO:0000259" key="6">
    <source>
        <dbReference type="PROSITE" id="PS50887"/>
    </source>
</evidence>
<dbReference type="RefSeq" id="WP_173177032.1">
    <property type="nucleotide sequence ID" value="NZ_AP023189.1"/>
</dbReference>
<feature type="transmembrane region" description="Helical" evidence="5">
    <location>
        <begin position="134"/>
        <end position="151"/>
    </location>
</feature>
<evidence type="ECO:0000256" key="4">
    <source>
        <dbReference type="ARBA" id="ARBA00034247"/>
    </source>
</evidence>
<feature type="transmembrane region" description="Helical" evidence="5">
    <location>
        <begin position="105"/>
        <end position="128"/>
    </location>
</feature>
<dbReference type="Gene3D" id="3.30.70.270">
    <property type="match status" value="1"/>
</dbReference>
<name>A0A6J4E2J3_9PSED</name>
<dbReference type="KEGG" id="ptw:TUM18999_16170"/>
<feature type="domain" description="GGDEF" evidence="6">
    <location>
        <begin position="252"/>
        <end position="389"/>
    </location>
</feature>
<dbReference type="InterPro" id="IPR029787">
    <property type="entry name" value="Nucleotide_cyclase"/>
</dbReference>
<dbReference type="GO" id="GO:0043709">
    <property type="term" value="P:cell adhesion involved in single-species biofilm formation"/>
    <property type="evidence" value="ECO:0007669"/>
    <property type="project" value="TreeGrafter"/>
</dbReference>
<comment type="cofactor">
    <cofactor evidence="1">
        <name>Mg(2+)</name>
        <dbReference type="ChEBI" id="CHEBI:18420"/>
    </cofactor>
</comment>
<feature type="transmembrane region" description="Helical" evidence="5">
    <location>
        <begin position="51"/>
        <end position="71"/>
    </location>
</feature>
<dbReference type="Proteomes" id="UP001054892">
    <property type="component" value="Unassembled WGS sequence"/>
</dbReference>
<evidence type="ECO:0000256" key="5">
    <source>
        <dbReference type="SAM" id="Phobius"/>
    </source>
</evidence>
<evidence type="ECO:0000313" key="8">
    <source>
        <dbReference type="EMBL" id="GJN51470.1"/>
    </source>
</evidence>
<feature type="transmembrane region" description="Helical" evidence="5">
    <location>
        <begin position="77"/>
        <end position="98"/>
    </location>
</feature>
<dbReference type="GO" id="GO:0005886">
    <property type="term" value="C:plasma membrane"/>
    <property type="evidence" value="ECO:0007669"/>
    <property type="project" value="UniProtKB-SubCell"/>
</dbReference>
<feature type="transmembrane region" description="Helical" evidence="5">
    <location>
        <begin position="184"/>
        <end position="204"/>
    </location>
</feature>
<accession>A0A6J4E2J3</accession>
<dbReference type="EMBL" id="BQKM01000002">
    <property type="protein sequence ID" value="GJN51470.1"/>
    <property type="molecule type" value="Genomic_DNA"/>
</dbReference>
<dbReference type="NCBIfam" id="TIGR00254">
    <property type="entry name" value="GGDEF"/>
    <property type="match status" value="1"/>
</dbReference>
<protein>
    <recommendedName>
        <fullName evidence="3">diguanylate cyclase</fullName>
        <ecNumber evidence="3">2.7.7.65</ecNumber>
    </recommendedName>
</protein>
<evidence type="ECO:0000313" key="7">
    <source>
        <dbReference type="EMBL" id="BCG23426.1"/>
    </source>
</evidence>
<evidence type="ECO:0000313" key="10">
    <source>
        <dbReference type="Proteomes" id="UP001054892"/>
    </source>
</evidence>
<dbReference type="EC" id="2.7.7.65" evidence="3"/>